<accession>A0ABP3MHF3</accession>
<name>A0ABP3MHF3_9DEIO</name>
<proteinExistence type="predicted"/>
<dbReference type="EMBL" id="BAAADB010000029">
    <property type="protein sequence ID" value="GAA0519002.1"/>
    <property type="molecule type" value="Genomic_DNA"/>
</dbReference>
<protein>
    <recommendedName>
        <fullName evidence="4">Secreted protein</fullName>
    </recommendedName>
</protein>
<evidence type="ECO:0008006" key="4">
    <source>
        <dbReference type="Google" id="ProtNLM"/>
    </source>
</evidence>
<evidence type="ECO:0000256" key="1">
    <source>
        <dbReference type="SAM" id="MobiDB-lite"/>
    </source>
</evidence>
<feature type="region of interest" description="Disordered" evidence="1">
    <location>
        <begin position="50"/>
        <end position="70"/>
    </location>
</feature>
<evidence type="ECO:0000313" key="3">
    <source>
        <dbReference type="Proteomes" id="UP001500191"/>
    </source>
</evidence>
<comment type="caution">
    <text evidence="2">The sequence shown here is derived from an EMBL/GenBank/DDBJ whole genome shotgun (WGS) entry which is preliminary data.</text>
</comment>
<keyword evidence="3" id="KW-1185">Reference proteome</keyword>
<feature type="compositionally biased region" description="Polar residues" evidence="1">
    <location>
        <begin position="50"/>
        <end position="62"/>
    </location>
</feature>
<organism evidence="2 3">
    <name type="scientific">Deinococcus depolymerans</name>
    <dbReference type="NCBI Taxonomy" id="392408"/>
    <lineage>
        <taxon>Bacteria</taxon>
        <taxon>Thermotogati</taxon>
        <taxon>Deinococcota</taxon>
        <taxon>Deinococci</taxon>
        <taxon>Deinococcales</taxon>
        <taxon>Deinococcaceae</taxon>
        <taxon>Deinococcus</taxon>
    </lineage>
</organism>
<evidence type="ECO:0000313" key="2">
    <source>
        <dbReference type="EMBL" id="GAA0519002.1"/>
    </source>
</evidence>
<reference evidence="3" key="1">
    <citation type="journal article" date="2019" name="Int. J. Syst. Evol. Microbiol.">
        <title>The Global Catalogue of Microorganisms (GCM) 10K type strain sequencing project: providing services to taxonomists for standard genome sequencing and annotation.</title>
        <authorList>
            <consortium name="The Broad Institute Genomics Platform"/>
            <consortium name="The Broad Institute Genome Sequencing Center for Infectious Disease"/>
            <person name="Wu L."/>
            <person name="Ma J."/>
        </authorList>
    </citation>
    <scope>NUCLEOTIDE SEQUENCE [LARGE SCALE GENOMIC DNA]</scope>
    <source>
        <strain evidence="3">JCM 14368</strain>
    </source>
</reference>
<dbReference type="Proteomes" id="UP001500191">
    <property type="component" value="Unassembled WGS sequence"/>
</dbReference>
<gene>
    <name evidence="2" type="ORF">GCM10008937_28230</name>
</gene>
<sequence>MSLSVRVDGWVALGWAGGVGGGWVFPVPVTSAKLEPSTICHAGRVCPQVTDLNRPTPDTLTRNPIPLEAP</sequence>